<dbReference type="OrthoDB" id="5376955at2759"/>
<feature type="compositionally biased region" description="Low complexity" evidence="1">
    <location>
        <begin position="98"/>
        <end position="109"/>
    </location>
</feature>
<dbReference type="Proteomes" id="UP000018144">
    <property type="component" value="Unassembled WGS sequence"/>
</dbReference>
<gene>
    <name evidence="2" type="ORF">PCON_12065</name>
</gene>
<sequence length="222" mass="24461">MWYPKSLVTAEVKLEIITSFSKDKYFFTVTEREIPGEETDSDTEEVLPSETRPNGKVHRNATDPSAIPLKQSGLNALQVPTVNGQRPENINLRPENRPTSSPSTSPTTSNVDEDGRPKDLCTGCEKSLKGTTAYRCTFPVCQSMVCESCSSILSRHPQDGGAWGDIHELKVLLGLTPATETSGIVQPLQKKSPASGAAMMLKIQAKRDEEEEFKGRWGCYRN</sequence>
<proteinExistence type="predicted"/>
<dbReference type="EMBL" id="HF935702">
    <property type="protein sequence ID" value="CCX31988.1"/>
    <property type="molecule type" value="Genomic_DNA"/>
</dbReference>
<evidence type="ECO:0000313" key="3">
    <source>
        <dbReference type="Proteomes" id="UP000018144"/>
    </source>
</evidence>
<feature type="region of interest" description="Disordered" evidence="1">
    <location>
        <begin position="33"/>
        <end position="118"/>
    </location>
</feature>
<protein>
    <submittedName>
        <fullName evidence="2">Uncharacterized protein</fullName>
    </submittedName>
</protein>
<name>U4LJ63_PYROM</name>
<reference evidence="2 3" key="1">
    <citation type="journal article" date="2013" name="PLoS Genet.">
        <title>The genome and development-dependent transcriptomes of Pyronema confluens: a window into fungal evolution.</title>
        <authorList>
            <person name="Traeger S."/>
            <person name="Altegoer F."/>
            <person name="Freitag M."/>
            <person name="Gabaldon T."/>
            <person name="Kempken F."/>
            <person name="Kumar A."/>
            <person name="Marcet-Houben M."/>
            <person name="Poggeler S."/>
            <person name="Stajich J.E."/>
            <person name="Nowrousian M."/>
        </authorList>
    </citation>
    <scope>NUCLEOTIDE SEQUENCE [LARGE SCALE GENOMIC DNA]</scope>
    <source>
        <strain evidence="3">CBS 100304</strain>
        <tissue evidence="2">Vegetative mycelium</tissue>
    </source>
</reference>
<accession>U4LJ63</accession>
<feature type="compositionally biased region" description="Acidic residues" evidence="1">
    <location>
        <begin position="36"/>
        <end position="47"/>
    </location>
</feature>
<dbReference type="AlphaFoldDB" id="U4LJ63"/>
<keyword evidence="3" id="KW-1185">Reference proteome</keyword>
<evidence type="ECO:0000256" key="1">
    <source>
        <dbReference type="SAM" id="MobiDB-lite"/>
    </source>
</evidence>
<feature type="compositionally biased region" description="Polar residues" evidence="1">
    <location>
        <begin position="72"/>
        <end position="88"/>
    </location>
</feature>
<organism evidence="2 3">
    <name type="scientific">Pyronema omphalodes (strain CBS 100304)</name>
    <name type="common">Pyronema confluens</name>
    <dbReference type="NCBI Taxonomy" id="1076935"/>
    <lineage>
        <taxon>Eukaryota</taxon>
        <taxon>Fungi</taxon>
        <taxon>Dikarya</taxon>
        <taxon>Ascomycota</taxon>
        <taxon>Pezizomycotina</taxon>
        <taxon>Pezizomycetes</taxon>
        <taxon>Pezizales</taxon>
        <taxon>Pyronemataceae</taxon>
        <taxon>Pyronema</taxon>
    </lineage>
</organism>
<evidence type="ECO:0000313" key="2">
    <source>
        <dbReference type="EMBL" id="CCX31988.1"/>
    </source>
</evidence>